<dbReference type="OrthoDB" id="2564812at2759"/>
<evidence type="ECO:0000313" key="4">
    <source>
        <dbReference type="Proteomes" id="UP000557566"/>
    </source>
</evidence>
<proteinExistence type="predicted"/>
<dbReference type="AlphaFoldDB" id="A0A8H4PKC2"/>
<dbReference type="PANTHER" id="PTHR39460:SF1">
    <property type="entry name" value="C6 TRANSCRIPTION FACTOR"/>
    <property type="match status" value="1"/>
</dbReference>
<organism evidence="3 4">
    <name type="scientific">Ophiocordyceps sinensis</name>
    <dbReference type="NCBI Taxonomy" id="72228"/>
    <lineage>
        <taxon>Eukaryota</taxon>
        <taxon>Fungi</taxon>
        <taxon>Dikarya</taxon>
        <taxon>Ascomycota</taxon>
        <taxon>Pezizomycotina</taxon>
        <taxon>Sordariomycetes</taxon>
        <taxon>Hypocreomycetidae</taxon>
        <taxon>Hypocreales</taxon>
        <taxon>Ophiocordycipitaceae</taxon>
        <taxon>Ophiocordyceps</taxon>
    </lineage>
</organism>
<dbReference type="EMBL" id="JAAVMX010000011">
    <property type="protein sequence ID" value="KAF4504384.1"/>
    <property type="molecule type" value="Genomic_DNA"/>
</dbReference>
<comment type="caution">
    <text evidence="3">The sequence shown here is derived from an EMBL/GenBank/DDBJ whole genome shotgun (WGS) entry which is preliminary data.</text>
</comment>
<feature type="compositionally biased region" description="Polar residues" evidence="1">
    <location>
        <begin position="34"/>
        <end position="43"/>
    </location>
</feature>
<feature type="domain" description="DUF7729" evidence="2">
    <location>
        <begin position="68"/>
        <end position="278"/>
    </location>
</feature>
<feature type="compositionally biased region" description="Basic and acidic residues" evidence="1">
    <location>
        <begin position="9"/>
        <end position="30"/>
    </location>
</feature>
<dbReference type="PANTHER" id="PTHR39460">
    <property type="entry name" value="EXPRESSED PROTEIN"/>
    <property type="match status" value="1"/>
</dbReference>
<sequence>MDTSSVMDDTQRSHQPRGQEADPRRRDRGGTDGFSTTMATVNPTTVDSTTVAAVVGRPSSTPEKNPSPLPSPFDDAQPSLFQDTNSDDKCPNFMTALLADPAFKSCYPLSLLLRTSSGFFEAQKYLPSIVGVLDTACKANATFCTALLNQAANNLTAVANCKAELDQGQSRVLQAWRGLRAYRTLYAASCLQDPSSSLYCFANSVGNINSPADSYLYFMPYGLALPSASTPSCNKCTSETMNVYHAASANRSDLVSDRYEAAALQINAICGPEFVNSTLPQADAAASLAPPLSSLALLTSIVAVVVALGPSL</sequence>
<dbReference type="InterPro" id="IPR056146">
    <property type="entry name" value="DUF7729"/>
</dbReference>
<gene>
    <name evidence="3" type="ORF">G6O67_008540</name>
</gene>
<name>A0A8H4PKC2_9HYPO</name>
<keyword evidence="4" id="KW-1185">Reference proteome</keyword>
<evidence type="ECO:0000256" key="1">
    <source>
        <dbReference type="SAM" id="MobiDB-lite"/>
    </source>
</evidence>
<reference evidence="3 4" key="1">
    <citation type="journal article" date="2020" name="Genome Biol. Evol.">
        <title>A new high-quality draft genome assembly of the Chinese cordyceps Ophiocordyceps sinensis.</title>
        <authorList>
            <person name="Shu R."/>
            <person name="Zhang J."/>
            <person name="Meng Q."/>
            <person name="Zhang H."/>
            <person name="Zhou G."/>
            <person name="Li M."/>
            <person name="Wu P."/>
            <person name="Zhao Y."/>
            <person name="Chen C."/>
            <person name="Qin Q."/>
        </authorList>
    </citation>
    <scope>NUCLEOTIDE SEQUENCE [LARGE SCALE GENOMIC DNA]</scope>
    <source>
        <strain evidence="3 4">IOZ07</strain>
    </source>
</reference>
<protein>
    <recommendedName>
        <fullName evidence="2">DUF7729 domain-containing protein</fullName>
    </recommendedName>
</protein>
<dbReference type="Proteomes" id="UP000557566">
    <property type="component" value="Unassembled WGS sequence"/>
</dbReference>
<evidence type="ECO:0000259" key="2">
    <source>
        <dbReference type="Pfam" id="PF24855"/>
    </source>
</evidence>
<dbReference type="Pfam" id="PF24855">
    <property type="entry name" value="DUF7729"/>
    <property type="match status" value="1"/>
</dbReference>
<evidence type="ECO:0000313" key="3">
    <source>
        <dbReference type="EMBL" id="KAF4504384.1"/>
    </source>
</evidence>
<feature type="compositionally biased region" description="Low complexity" evidence="1">
    <location>
        <begin position="44"/>
        <end position="55"/>
    </location>
</feature>
<accession>A0A8H4PKC2</accession>
<feature type="region of interest" description="Disordered" evidence="1">
    <location>
        <begin position="1"/>
        <end position="85"/>
    </location>
</feature>